<dbReference type="InterPro" id="IPR036291">
    <property type="entry name" value="NAD(P)-bd_dom_sf"/>
</dbReference>
<reference evidence="4" key="1">
    <citation type="submission" date="2022-05" db="EMBL/GenBank/DDBJ databases">
        <title>Jatrophihabitans sp. SB3-54 whole genome sequence.</title>
        <authorList>
            <person name="Suh M.K."/>
            <person name="Eom M.K."/>
            <person name="Kim J.S."/>
            <person name="Kim H.S."/>
            <person name="Do H.E."/>
            <person name="Shin Y.K."/>
            <person name="Lee J.-S."/>
        </authorList>
    </citation>
    <scope>NUCLEOTIDE SEQUENCE</scope>
    <source>
        <strain evidence="4">SB3-54</strain>
    </source>
</reference>
<dbReference type="SUPFAM" id="SSF55347">
    <property type="entry name" value="Glyceraldehyde-3-phosphate dehydrogenase-like, C-terminal domain"/>
    <property type="match status" value="1"/>
</dbReference>
<accession>A0ABY7K310</accession>
<dbReference type="Gene3D" id="3.30.360.10">
    <property type="entry name" value="Dihydrodipicolinate Reductase, domain 2"/>
    <property type="match status" value="1"/>
</dbReference>
<evidence type="ECO:0000313" key="5">
    <source>
        <dbReference type="Proteomes" id="UP001164693"/>
    </source>
</evidence>
<dbReference type="Gene3D" id="3.40.50.720">
    <property type="entry name" value="NAD(P)-binding Rossmann-like Domain"/>
    <property type="match status" value="1"/>
</dbReference>
<organism evidence="4 5">
    <name type="scientific">Jatrophihabitans cynanchi</name>
    <dbReference type="NCBI Taxonomy" id="2944128"/>
    <lineage>
        <taxon>Bacteria</taxon>
        <taxon>Bacillati</taxon>
        <taxon>Actinomycetota</taxon>
        <taxon>Actinomycetes</taxon>
        <taxon>Jatrophihabitantales</taxon>
        <taxon>Jatrophihabitantaceae</taxon>
        <taxon>Jatrophihabitans</taxon>
    </lineage>
</organism>
<protein>
    <submittedName>
        <fullName evidence="4">Gfo/Idh/MocA family oxidoreductase</fullName>
    </submittedName>
</protein>
<evidence type="ECO:0000313" key="4">
    <source>
        <dbReference type="EMBL" id="WAX58288.1"/>
    </source>
</evidence>
<gene>
    <name evidence="4" type="ORF">M6B22_05860</name>
</gene>
<keyword evidence="5" id="KW-1185">Reference proteome</keyword>
<dbReference type="InterPro" id="IPR000683">
    <property type="entry name" value="Gfo/Idh/MocA-like_OxRdtase_N"/>
</dbReference>
<dbReference type="InterPro" id="IPR050463">
    <property type="entry name" value="Gfo/Idh/MocA_oxidrdct_glycsds"/>
</dbReference>
<dbReference type="PANTHER" id="PTHR43818">
    <property type="entry name" value="BCDNA.GH03377"/>
    <property type="match status" value="1"/>
</dbReference>
<name>A0ABY7K310_9ACTN</name>
<proteinExistence type="predicted"/>
<evidence type="ECO:0000259" key="2">
    <source>
        <dbReference type="Pfam" id="PF01408"/>
    </source>
</evidence>
<dbReference type="SUPFAM" id="SSF51735">
    <property type="entry name" value="NAD(P)-binding Rossmann-fold domains"/>
    <property type="match status" value="1"/>
</dbReference>
<dbReference type="Proteomes" id="UP001164693">
    <property type="component" value="Chromosome"/>
</dbReference>
<feature type="domain" description="GFO/IDH/MocA-like oxidoreductase" evidence="3">
    <location>
        <begin position="129"/>
        <end position="252"/>
    </location>
</feature>
<dbReference type="EMBL" id="CP097463">
    <property type="protein sequence ID" value="WAX58288.1"/>
    <property type="molecule type" value="Genomic_DNA"/>
</dbReference>
<evidence type="ECO:0000259" key="3">
    <source>
        <dbReference type="Pfam" id="PF22725"/>
    </source>
</evidence>
<evidence type="ECO:0000256" key="1">
    <source>
        <dbReference type="ARBA" id="ARBA00023002"/>
    </source>
</evidence>
<dbReference type="RefSeq" id="WP_269444838.1">
    <property type="nucleotide sequence ID" value="NZ_CP097463.1"/>
</dbReference>
<dbReference type="Pfam" id="PF01408">
    <property type="entry name" value="GFO_IDH_MocA"/>
    <property type="match status" value="1"/>
</dbReference>
<feature type="domain" description="Gfo/Idh/MocA-like oxidoreductase N-terminal" evidence="2">
    <location>
        <begin position="3"/>
        <end position="117"/>
    </location>
</feature>
<dbReference type="InterPro" id="IPR055170">
    <property type="entry name" value="GFO_IDH_MocA-like_dom"/>
</dbReference>
<dbReference type="Pfam" id="PF22725">
    <property type="entry name" value="GFO_IDH_MocA_C3"/>
    <property type="match status" value="1"/>
</dbReference>
<keyword evidence="1" id="KW-0560">Oxidoreductase</keyword>
<dbReference type="PANTHER" id="PTHR43818:SF11">
    <property type="entry name" value="BCDNA.GH03377"/>
    <property type="match status" value="1"/>
</dbReference>
<sequence length="341" mass="36818">MEFGIGVVGGGFMGRTWSQVARMAPGTPLRAVAGGRRAAGLAGDYGVPEESSVQALIERADVAAVIITSPPRAHRDQVVAAARAGKHVLVEKPMAPDADDCRTMVAACRDAGVKLAVVSQHRFRNAPMTAKQVIDSGAIGQVRMVRVTGVDHWWDMTETADEWKLDTEQMRVFDDWGAHGCDVLRWLVGSRVVTAFAQAAHYSRTGPEAQSVMAQYRFEDGVLASVWMTYEVPRPGLGSALQFLVTGSEGLLDVDAYGEVRLGKDDKWETVYSQPPFDPLDAVNSVRLEAYRRELDDLVAAVEHGTDPLVSGSEGVRTQLMLDAVALSARSGAPVQIDQEA</sequence>